<dbReference type="AlphaFoldDB" id="A0A507DQ27"/>
<keyword evidence="2" id="KW-1185">Reference proteome</keyword>
<sequence>MTEVRIPQNWLFNSNTFARGFSDPRAEGVATYSVIGADTYSSKAGSKTPIKITCDSNSVSFVLQKLLLQMDISLCNADGSPAAPGAALKNTFLGLDAFIKTLTIKAGGQTVEQIDDWPSYCATTYKNLPLGQKKLLSQMTGYGNTSVFATSSSVTSNWHPLISFFHSSLGQYLSPWSLPNQAMEIIFTLNDPSQIFTASTVAEYRISNNTCFIPYITPPPEIVIQATRAIANGQSLYYDYMRTRQTDAPCSGARRNMFLFYMSGVRSLANTEFFFIDDNVTADPSKDKALSFSSQNLNQFWYQLGPGLTIPNGTQGFKHSATNSQALLLSALSNNNFEQLGDIDIDFSLFDSQQFSIPYSFQSTDEANNAALSFQGSDGLFRIITEHSSAPSPVVKMVLQYRENVTLSIGQTVAVI</sequence>
<evidence type="ECO:0000313" key="2">
    <source>
        <dbReference type="Proteomes" id="UP000318582"/>
    </source>
</evidence>
<evidence type="ECO:0000313" key="1">
    <source>
        <dbReference type="EMBL" id="TPX53774.1"/>
    </source>
</evidence>
<accession>A0A507DQ27</accession>
<dbReference type="InterPro" id="IPR016112">
    <property type="entry name" value="VP_dsDNA_II"/>
</dbReference>
<dbReference type="Gene3D" id="2.70.9.10">
    <property type="entry name" value="Adenovirus Type 2 Hexon, domain 4"/>
    <property type="match status" value="1"/>
</dbReference>
<dbReference type="EMBL" id="QEAQ01000191">
    <property type="protein sequence ID" value="TPX53774.1"/>
    <property type="molecule type" value="Genomic_DNA"/>
</dbReference>
<name>A0A507DQ27_9FUNG</name>
<protein>
    <submittedName>
        <fullName evidence="1">Uncharacterized protein</fullName>
    </submittedName>
</protein>
<organism evidence="1 2">
    <name type="scientific">Powellomyces hirtus</name>
    <dbReference type="NCBI Taxonomy" id="109895"/>
    <lineage>
        <taxon>Eukaryota</taxon>
        <taxon>Fungi</taxon>
        <taxon>Fungi incertae sedis</taxon>
        <taxon>Chytridiomycota</taxon>
        <taxon>Chytridiomycota incertae sedis</taxon>
        <taxon>Chytridiomycetes</taxon>
        <taxon>Spizellomycetales</taxon>
        <taxon>Powellomycetaceae</taxon>
        <taxon>Powellomyces</taxon>
    </lineage>
</organism>
<dbReference type="Proteomes" id="UP000318582">
    <property type="component" value="Unassembled WGS sequence"/>
</dbReference>
<reference evidence="1 2" key="1">
    <citation type="journal article" date="2019" name="Sci. Rep.">
        <title>Comparative genomics of chytrid fungi reveal insights into the obligate biotrophic and pathogenic lifestyle of Synchytrium endobioticum.</title>
        <authorList>
            <person name="van de Vossenberg B.T.L.H."/>
            <person name="Warris S."/>
            <person name="Nguyen H.D.T."/>
            <person name="van Gent-Pelzer M.P.E."/>
            <person name="Joly D.L."/>
            <person name="van de Geest H.C."/>
            <person name="Bonants P.J.M."/>
            <person name="Smith D.S."/>
            <person name="Levesque C.A."/>
            <person name="van der Lee T.A.J."/>
        </authorList>
    </citation>
    <scope>NUCLEOTIDE SEQUENCE [LARGE SCALE GENOMIC DNA]</scope>
    <source>
        <strain evidence="1 2">CBS 809.83</strain>
    </source>
</reference>
<dbReference type="SUPFAM" id="SSF49749">
    <property type="entry name" value="Group II dsDNA viruses VP"/>
    <property type="match status" value="1"/>
</dbReference>
<comment type="caution">
    <text evidence="1">The sequence shown here is derived from an EMBL/GenBank/DDBJ whole genome shotgun (WGS) entry which is preliminary data.</text>
</comment>
<proteinExistence type="predicted"/>
<gene>
    <name evidence="1" type="ORF">PhCBS80983_g06163</name>
</gene>